<accession>A0ABQ5BA79</accession>
<dbReference type="EMBL" id="BQNB010013001">
    <property type="protein sequence ID" value="GJT10617.1"/>
    <property type="molecule type" value="Genomic_DNA"/>
</dbReference>
<name>A0ABQ5BA79_9ASTR</name>
<dbReference type="Proteomes" id="UP001151760">
    <property type="component" value="Unassembled WGS sequence"/>
</dbReference>
<reference evidence="1" key="1">
    <citation type="journal article" date="2022" name="Int. J. Mol. Sci.">
        <title>Draft Genome of Tanacetum Coccineum: Genomic Comparison of Closely Related Tanacetum-Family Plants.</title>
        <authorList>
            <person name="Yamashiro T."/>
            <person name="Shiraishi A."/>
            <person name="Nakayama K."/>
            <person name="Satake H."/>
        </authorList>
    </citation>
    <scope>NUCLEOTIDE SEQUENCE</scope>
</reference>
<gene>
    <name evidence="1" type="ORF">Tco_0857659</name>
</gene>
<comment type="caution">
    <text evidence="1">The sequence shown here is derived from an EMBL/GenBank/DDBJ whole genome shotgun (WGS) entry which is preliminary data.</text>
</comment>
<evidence type="ECO:0000313" key="1">
    <source>
        <dbReference type="EMBL" id="GJT10617.1"/>
    </source>
</evidence>
<keyword evidence="2" id="KW-1185">Reference proteome</keyword>
<protein>
    <submittedName>
        <fullName evidence="1">Uncharacterized protein</fullName>
    </submittedName>
</protein>
<organism evidence="1 2">
    <name type="scientific">Tanacetum coccineum</name>
    <dbReference type="NCBI Taxonomy" id="301880"/>
    <lineage>
        <taxon>Eukaryota</taxon>
        <taxon>Viridiplantae</taxon>
        <taxon>Streptophyta</taxon>
        <taxon>Embryophyta</taxon>
        <taxon>Tracheophyta</taxon>
        <taxon>Spermatophyta</taxon>
        <taxon>Magnoliopsida</taxon>
        <taxon>eudicotyledons</taxon>
        <taxon>Gunneridae</taxon>
        <taxon>Pentapetalae</taxon>
        <taxon>asterids</taxon>
        <taxon>campanulids</taxon>
        <taxon>Asterales</taxon>
        <taxon>Asteraceae</taxon>
        <taxon>Asteroideae</taxon>
        <taxon>Anthemideae</taxon>
        <taxon>Anthemidinae</taxon>
        <taxon>Tanacetum</taxon>
    </lineage>
</organism>
<proteinExistence type="predicted"/>
<reference evidence="1" key="2">
    <citation type="submission" date="2022-01" db="EMBL/GenBank/DDBJ databases">
        <authorList>
            <person name="Yamashiro T."/>
            <person name="Shiraishi A."/>
            <person name="Satake H."/>
            <person name="Nakayama K."/>
        </authorList>
    </citation>
    <scope>NUCLEOTIDE SEQUENCE</scope>
</reference>
<sequence length="188" mass="21563">MLGVFESGVHQMRHDVLARLRIHFGDIIDWDFFACQGLAQPFFESINKDPFSGPQWVNLFRTNENVYREFGSLRGKQKEISLLELGWRIGLYSERQSRESATLSGLRKGVTVKANHLLLGFWPTFGDDGFNMGNAKVAAIRDPRVKLAHRYIATTIAGRKESTHRITEINLFYFYCIYSDESSQHSIA</sequence>
<evidence type="ECO:0000313" key="2">
    <source>
        <dbReference type="Proteomes" id="UP001151760"/>
    </source>
</evidence>